<organism evidence="1 2">
    <name type="scientific">Fructobacillus papyrifericola</name>
    <dbReference type="NCBI Taxonomy" id="2713172"/>
    <lineage>
        <taxon>Bacteria</taxon>
        <taxon>Bacillati</taxon>
        <taxon>Bacillota</taxon>
        <taxon>Bacilli</taxon>
        <taxon>Lactobacillales</taxon>
        <taxon>Lactobacillaceae</taxon>
        <taxon>Fructobacillus</taxon>
    </lineage>
</organism>
<dbReference type="SUPFAM" id="SSF142921">
    <property type="entry name" value="WGR domain-like"/>
    <property type="match status" value="1"/>
</dbReference>
<dbReference type="InterPro" id="IPR036930">
    <property type="entry name" value="WGR_dom_sf"/>
</dbReference>
<dbReference type="Proteomes" id="UP000735205">
    <property type="component" value="Unassembled WGS sequence"/>
</dbReference>
<dbReference type="RefSeq" id="WP_213792542.1">
    <property type="nucleotide sequence ID" value="NZ_JAAMFJ010000001.1"/>
</dbReference>
<evidence type="ECO:0000313" key="1">
    <source>
        <dbReference type="EMBL" id="MBS9335981.1"/>
    </source>
</evidence>
<comment type="caution">
    <text evidence="1">The sequence shown here is derived from an EMBL/GenBank/DDBJ whole genome shotgun (WGS) entry which is preliminary data.</text>
</comment>
<gene>
    <name evidence="1" type="ORF">G6R28_01855</name>
</gene>
<reference evidence="1 2" key="1">
    <citation type="submission" date="2020-02" db="EMBL/GenBank/DDBJ databases">
        <title>Fructobacillus sp. isolated from paper mulberry of Taiwan.</title>
        <authorList>
            <person name="Lin S.-T."/>
        </authorList>
    </citation>
    <scope>NUCLEOTIDE SEQUENCE [LARGE SCALE GENOMIC DNA]</scope>
    <source>
        <strain evidence="1 2">M1-21</strain>
    </source>
</reference>
<name>A0ABS5QS72_9LACO</name>
<keyword evidence="2" id="KW-1185">Reference proteome</keyword>
<evidence type="ECO:0008006" key="3">
    <source>
        <dbReference type="Google" id="ProtNLM"/>
    </source>
</evidence>
<accession>A0ABS5QS72</accession>
<protein>
    <recommendedName>
        <fullName evidence="3">WGR domain-containing protein</fullName>
    </recommendedName>
</protein>
<sequence>MISEQMTKDLKKAIEPLFKREKNTLYEVHLVYQVFSDQLNVFFEWGRIGHATTSRQIRSFSHSSLEQVQELQQVLSQLLPVTVRLN</sequence>
<evidence type="ECO:0000313" key="2">
    <source>
        <dbReference type="Proteomes" id="UP000735205"/>
    </source>
</evidence>
<proteinExistence type="predicted"/>
<dbReference type="EMBL" id="JAAMFJ010000001">
    <property type="protein sequence ID" value="MBS9335981.1"/>
    <property type="molecule type" value="Genomic_DNA"/>
</dbReference>